<dbReference type="InterPro" id="IPR043136">
    <property type="entry name" value="B30.2/SPRY_sf"/>
</dbReference>
<dbReference type="SMART" id="SM00184">
    <property type="entry name" value="RING"/>
    <property type="match status" value="1"/>
</dbReference>
<dbReference type="CDD" id="cd19769">
    <property type="entry name" value="Bbox2_TRIM16-like"/>
    <property type="match status" value="1"/>
</dbReference>
<evidence type="ECO:0000256" key="5">
    <source>
        <dbReference type="ARBA" id="ARBA00022859"/>
    </source>
</evidence>
<dbReference type="AlphaFoldDB" id="A0A8C4XHT6"/>
<reference evidence="11" key="2">
    <citation type="submission" date="2025-09" db="UniProtKB">
        <authorList>
            <consortium name="Ensembl"/>
        </authorList>
    </citation>
    <scope>IDENTIFICATION</scope>
</reference>
<feature type="domain" description="RING-type" evidence="8">
    <location>
        <begin position="15"/>
        <end position="55"/>
    </location>
</feature>
<evidence type="ECO:0000313" key="11">
    <source>
        <dbReference type="Ensembl" id="ENSECRP00000031878.1"/>
    </source>
</evidence>
<dbReference type="SMART" id="SM00449">
    <property type="entry name" value="SPRY"/>
    <property type="match status" value="1"/>
</dbReference>
<evidence type="ECO:0000256" key="3">
    <source>
        <dbReference type="ARBA" id="ARBA00022771"/>
    </source>
</evidence>
<dbReference type="Gene3D" id="2.60.120.920">
    <property type="match status" value="1"/>
</dbReference>
<keyword evidence="5" id="KW-0391">Immunity</keyword>
<dbReference type="Pfam" id="PF25600">
    <property type="entry name" value="TRIM_CC"/>
    <property type="match status" value="1"/>
</dbReference>
<dbReference type="InterPro" id="IPR006574">
    <property type="entry name" value="PRY"/>
</dbReference>
<name>A0A8C4XHT6_ERPCA</name>
<dbReference type="SUPFAM" id="SSF57850">
    <property type="entry name" value="RING/U-box"/>
    <property type="match status" value="1"/>
</dbReference>
<dbReference type="SMART" id="SM00589">
    <property type="entry name" value="PRY"/>
    <property type="match status" value="1"/>
</dbReference>
<dbReference type="GO" id="GO:0005737">
    <property type="term" value="C:cytoplasm"/>
    <property type="evidence" value="ECO:0007669"/>
    <property type="project" value="UniProtKB-ARBA"/>
</dbReference>
<dbReference type="InterPro" id="IPR001870">
    <property type="entry name" value="B30.2/SPRY"/>
</dbReference>
<keyword evidence="4" id="KW-0862">Zinc</keyword>
<dbReference type="InterPro" id="IPR003879">
    <property type="entry name" value="Butyrophylin_SPRY"/>
</dbReference>
<dbReference type="PANTHER" id="PTHR25465">
    <property type="entry name" value="B-BOX DOMAIN CONTAINING"/>
    <property type="match status" value="1"/>
</dbReference>
<keyword evidence="1" id="KW-0399">Innate immunity</keyword>
<gene>
    <name evidence="11" type="primary">LOC114641945</name>
</gene>
<dbReference type="GeneTree" id="ENSGT01150000286950"/>
<dbReference type="InterPro" id="IPR001841">
    <property type="entry name" value="Znf_RING"/>
</dbReference>
<dbReference type="SUPFAM" id="SSF49899">
    <property type="entry name" value="Concanavalin A-like lectins/glucanases"/>
    <property type="match status" value="1"/>
</dbReference>
<dbReference type="InterPro" id="IPR000315">
    <property type="entry name" value="Znf_B-box"/>
</dbReference>
<dbReference type="InterPro" id="IPR027370">
    <property type="entry name" value="Znf-RING_euk"/>
</dbReference>
<dbReference type="PROSITE" id="PS50089">
    <property type="entry name" value="ZF_RING_2"/>
    <property type="match status" value="1"/>
</dbReference>
<dbReference type="PANTHER" id="PTHR25465:SF14">
    <property type="entry name" value="E3 UBIQUITIN-PROTEIN LIGASE TRIM65"/>
    <property type="match status" value="1"/>
</dbReference>
<sequence length="559" mass="64366">MAEAHLFELQDEITCSLCQDILSDPVLIPCGHNFCLKCLTDCWDQSQVCSCPQCRHTFTTRPELNRNPLLNEVIQKLKKLGLSPPQSQNYAGPGDVECDFCTGKKLRAVKSCLTCMISFCQTHLQPHYEVAVWKDHKLTDPDGNLKEKFCAKHQKVLEIFCKTDGMCICLVCGENEHEGHEKMELARERKEKEKQLGATLSEIKKRLEEREKTLEETRRAMEQMKVSVGRELEENEKSFTDLIHCIEEAYRKVTERIIEQEKREMEKAEGVMERLDKEIKELKRRDAELMELLETKDHIHFLQNFSSRCVLPAEGDTLSFTVTADFSCEELRKELACLKKSLEKISQWDIKTLTSGREAPAYPLQYPEPYSREDFLQYFCPLTLDINTANEWLSLSEGDKKVTRDGTKHKYPDHPYRFDSLQQVLCREALTGSRFYWEVEWSGSQVAIGVAYIGLNRKAWERDSGLGINDKSWSLRCSYSQSIVCHNSQMNVIQAPCGTRIGVYLDWPAGSLTFYSVSHTMTILHRFNTTFTEPLYPGFGFWLSPNSSVKICHLTPGDQ</sequence>
<evidence type="ECO:0000259" key="10">
    <source>
        <dbReference type="PROSITE" id="PS50188"/>
    </source>
</evidence>
<accession>A0A8C4XHT6</accession>
<dbReference type="SUPFAM" id="SSF57845">
    <property type="entry name" value="B-box zinc-binding domain"/>
    <property type="match status" value="1"/>
</dbReference>
<keyword evidence="2" id="KW-0479">Metal-binding</keyword>
<reference evidence="11" key="1">
    <citation type="submission" date="2025-08" db="UniProtKB">
        <authorList>
            <consortium name="Ensembl"/>
        </authorList>
    </citation>
    <scope>IDENTIFICATION</scope>
</reference>
<feature type="domain" description="B30.2/SPRY" evidence="10">
    <location>
        <begin position="362"/>
        <end position="558"/>
    </location>
</feature>
<keyword evidence="7" id="KW-0175">Coiled coil</keyword>
<dbReference type="InterPro" id="IPR051051">
    <property type="entry name" value="E3_ubiq-ligase_TRIM/RNF"/>
</dbReference>
<dbReference type="Pfam" id="PF00643">
    <property type="entry name" value="zf-B_box"/>
    <property type="match status" value="1"/>
</dbReference>
<dbReference type="Gene3D" id="3.30.160.60">
    <property type="entry name" value="Classic Zinc Finger"/>
    <property type="match status" value="1"/>
</dbReference>
<dbReference type="InterPro" id="IPR017907">
    <property type="entry name" value="Znf_RING_CS"/>
</dbReference>
<dbReference type="InterPro" id="IPR013083">
    <property type="entry name" value="Znf_RING/FYVE/PHD"/>
</dbReference>
<evidence type="ECO:0000256" key="6">
    <source>
        <dbReference type="PROSITE-ProRule" id="PRU00024"/>
    </source>
</evidence>
<dbReference type="InterPro" id="IPR003877">
    <property type="entry name" value="SPRY_dom"/>
</dbReference>
<dbReference type="SMART" id="SM00336">
    <property type="entry name" value="BBOX"/>
    <property type="match status" value="1"/>
</dbReference>
<dbReference type="Pfam" id="PF00622">
    <property type="entry name" value="SPRY"/>
    <property type="match status" value="1"/>
</dbReference>
<dbReference type="GO" id="GO:0008270">
    <property type="term" value="F:zinc ion binding"/>
    <property type="evidence" value="ECO:0007669"/>
    <property type="project" value="UniProtKB-KW"/>
</dbReference>
<dbReference type="InterPro" id="IPR013320">
    <property type="entry name" value="ConA-like_dom_sf"/>
</dbReference>
<evidence type="ECO:0000256" key="2">
    <source>
        <dbReference type="ARBA" id="ARBA00022723"/>
    </source>
</evidence>
<dbReference type="Pfam" id="PF13445">
    <property type="entry name" value="zf-RING_UBOX"/>
    <property type="match status" value="1"/>
</dbReference>
<feature type="coiled-coil region" evidence="7">
    <location>
        <begin position="251"/>
        <end position="292"/>
    </location>
</feature>
<feature type="coiled-coil region" evidence="7">
    <location>
        <begin position="200"/>
        <end position="227"/>
    </location>
</feature>
<dbReference type="Gene3D" id="3.30.40.10">
    <property type="entry name" value="Zinc/RING finger domain, C3HC4 (zinc finger)"/>
    <property type="match status" value="1"/>
</dbReference>
<dbReference type="PRINTS" id="PR01407">
    <property type="entry name" value="BUTYPHLNCDUF"/>
</dbReference>
<evidence type="ECO:0000259" key="9">
    <source>
        <dbReference type="PROSITE" id="PS50119"/>
    </source>
</evidence>
<dbReference type="Ensembl" id="ENSECRT00000032568.1">
    <property type="protein sequence ID" value="ENSECRP00000031878.1"/>
    <property type="gene ID" value="ENSECRG00000021600.1"/>
</dbReference>
<dbReference type="Gene3D" id="4.10.830.40">
    <property type="match status" value="1"/>
</dbReference>
<feature type="domain" description="B box-type" evidence="9">
    <location>
        <begin position="145"/>
        <end position="185"/>
    </location>
</feature>
<evidence type="ECO:0000256" key="7">
    <source>
        <dbReference type="SAM" id="Coils"/>
    </source>
</evidence>
<evidence type="ECO:0000256" key="4">
    <source>
        <dbReference type="ARBA" id="ARBA00022833"/>
    </source>
</evidence>
<dbReference type="Proteomes" id="UP000694620">
    <property type="component" value="Unassembled WGS sequence"/>
</dbReference>
<dbReference type="InterPro" id="IPR058030">
    <property type="entry name" value="TRIM8/14/16/25/29/45/65_CC"/>
</dbReference>
<evidence type="ECO:0000256" key="1">
    <source>
        <dbReference type="ARBA" id="ARBA00022588"/>
    </source>
</evidence>
<dbReference type="PROSITE" id="PS00518">
    <property type="entry name" value="ZF_RING_1"/>
    <property type="match status" value="1"/>
</dbReference>
<keyword evidence="3 6" id="KW-0863">Zinc-finger</keyword>
<dbReference type="GO" id="GO:0045087">
    <property type="term" value="P:innate immune response"/>
    <property type="evidence" value="ECO:0007669"/>
    <property type="project" value="UniProtKB-KW"/>
</dbReference>
<organism evidence="11 12">
    <name type="scientific">Erpetoichthys calabaricus</name>
    <name type="common">Rope fish</name>
    <name type="synonym">Calamoichthys calabaricus</name>
    <dbReference type="NCBI Taxonomy" id="27687"/>
    <lineage>
        <taxon>Eukaryota</taxon>
        <taxon>Metazoa</taxon>
        <taxon>Chordata</taxon>
        <taxon>Craniata</taxon>
        <taxon>Vertebrata</taxon>
        <taxon>Euteleostomi</taxon>
        <taxon>Actinopterygii</taxon>
        <taxon>Polypteriformes</taxon>
        <taxon>Polypteridae</taxon>
        <taxon>Erpetoichthys</taxon>
    </lineage>
</organism>
<evidence type="ECO:0000259" key="8">
    <source>
        <dbReference type="PROSITE" id="PS50089"/>
    </source>
</evidence>
<proteinExistence type="predicted"/>
<dbReference type="CDD" id="cd16040">
    <property type="entry name" value="SPRY_PRY_SNTX"/>
    <property type="match status" value="1"/>
</dbReference>
<dbReference type="PROSITE" id="PS50188">
    <property type="entry name" value="B302_SPRY"/>
    <property type="match status" value="1"/>
</dbReference>
<protein>
    <submittedName>
        <fullName evidence="11">Tripartite motif-containing protein 16-like</fullName>
    </submittedName>
</protein>
<dbReference type="PROSITE" id="PS50119">
    <property type="entry name" value="ZF_BBOX"/>
    <property type="match status" value="1"/>
</dbReference>
<evidence type="ECO:0000313" key="12">
    <source>
        <dbReference type="Proteomes" id="UP000694620"/>
    </source>
</evidence>
<keyword evidence="12" id="KW-1185">Reference proteome</keyword>
<dbReference type="Pfam" id="PF13765">
    <property type="entry name" value="PRY"/>
    <property type="match status" value="1"/>
</dbReference>